<name>A0A843TY59_COLES</name>
<dbReference type="PROSITE" id="PS01359">
    <property type="entry name" value="ZF_PHD_1"/>
    <property type="match status" value="1"/>
</dbReference>
<feature type="compositionally biased region" description="Polar residues" evidence="5">
    <location>
        <begin position="189"/>
        <end position="202"/>
    </location>
</feature>
<evidence type="ECO:0000313" key="9">
    <source>
        <dbReference type="Proteomes" id="UP000652761"/>
    </source>
</evidence>
<dbReference type="EMBL" id="NMUH01000288">
    <property type="protein sequence ID" value="MQL76261.1"/>
    <property type="molecule type" value="Genomic_DNA"/>
</dbReference>
<feature type="region of interest" description="Disordered" evidence="5">
    <location>
        <begin position="348"/>
        <end position="393"/>
    </location>
</feature>
<keyword evidence="9" id="KW-1185">Reference proteome</keyword>
<evidence type="ECO:0000256" key="5">
    <source>
        <dbReference type="SAM" id="MobiDB-lite"/>
    </source>
</evidence>
<dbReference type="PANTHER" id="PTHR13793">
    <property type="entry name" value="PHD FINGER PROTEINS"/>
    <property type="match status" value="1"/>
</dbReference>
<dbReference type="InterPro" id="IPR050701">
    <property type="entry name" value="Histone_Mod_Regulator"/>
</dbReference>
<evidence type="ECO:0000256" key="4">
    <source>
        <dbReference type="PROSITE-ProRule" id="PRU00146"/>
    </source>
</evidence>
<feature type="region of interest" description="Disordered" evidence="5">
    <location>
        <begin position="189"/>
        <end position="213"/>
    </location>
</feature>
<keyword evidence="3" id="KW-0862">Zinc</keyword>
<keyword evidence="2 4" id="KW-0863">Zinc-finger</keyword>
<gene>
    <name evidence="8" type="ORF">Taro_008647</name>
</gene>
<dbReference type="InterPro" id="IPR011011">
    <property type="entry name" value="Znf_FYVE_PHD"/>
</dbReference>
<dbReference type="Gene3D" id="3.30.40.10">
    <property type="entry name" value="Zinc/RING finger domain, C3HC4 (zinc finger)"/>
    <property type="match status" value="2"/>
</dbReference>
<dbReference type="Pfam" id="PF00628">
    <property type="entry name" value="PHD"/>
    <property type="match status" value="1"/>
</dbReference>
<comment type="caution">
    <text evidence="8">The sequence shown here is derived from an EMBL/GenBank/DDBJ whole genome shotgun (WGS) entry which is preliminary data.</text>
</comment>
<feature type="compositionally biased region" description="Polar residues" evidence="5">
    <location>
        <begin position="1"/>
        <end position="18"/>
    </location>
</feature>
<evidence type="ECO:0000256" key="3">
    <source>
        <dbReference type="ARBA" id="ARBA00022833"/>
    </source>
</evidence>
<reference evidence="8" key="1">
    <citation type="submission" date="2017-07" db="EMBL/GenBank/DDBJ databases">
        <title>Taro Niue Genome Assembly and Annotation.</title>
        <authorList>
            <person name="Atibalentja N."/>
            <person name="Keating K."/>
            <person name="Fields C.J."/>
        </authorList>
    </citation>
    <scope>NUCLEOTIDE SEQUENCE</scope>
    <source>
        <strain evidence="8">Niue_2</strain>
        <tissue evidence="8">Leaf</tissue>
    </source>
</reference>
<dbReference type="AlphaFoldDB" id="A0A843TY59"/>
<dbReference type="Proteomes" id="UP000652761">
    <property type="component" value="Unassembled WGS sequence"/>
</dbReference>
<feature type="non-terminal residue" evidence="8">
    <location>
        <position position="1"/>
    </location>
</feature>
<accession>A0A843TY59</accession>
<feature type="region of interest" description="Disordered" evidence="5">
    <location>
        <begin position="1"/>
        <end position="73"/>
    </location>
</feature>
<feature type="domain" description="PHD-type" evidence="7">
    <location>
        <begin position="470"/>
        <end position="581"/>
    </location>
</feature>
<keyword evidence="1" id="KW-0479">Metal-binding</keyword>
<feature type="domain" description="PHD-type" evidence="6">
    <location>
        <begin position="400"/>
        <end position="449"/>
    </location>
</feature>
<dbReference type="SUPFAM" id="SSF57903">
    <property type="entry name" value="FYVE/PHD zinc finger"/>
    <property type="match status" value="1"/>
</dbReference>
<proteinExistence type="predicted"/>
<dbReference type="PROSITE" id="PS50016">
    <property type="entry name" value="ZF_PHD_2"/>
    <property type="match status" value="1"/>
</dbReference>
<evidence type="ECO:0000259" key="7">
    <source>
        <dbReference type="PROSITE" id="PS51805"/>
    </source>
</evidence>
<dbReference type="InterPro" id="IPR019787">
    <property type="entry name" value="Znf_PHD-finger"/>
</dbReference>
<feature type="compositionally biased region" description="Basic and acidic residues" evidence="5">
    <location>
        <begin position="351"/>
        <end position="362"/>
    </location>
</feature>
<evidence type="ECO:0000256" key="2">
    <source>
        <dbReference type="ARBA" id="ARBA00022771"/>
    </source>
</evidence>
<dbReference type="InterPro" id="IPR013083">
    <property type="entry name" value="Znf_RING/FYVE/PHD"/>
</dbReference>
<dbReference type="SMART" id="SM00249">
    <property type="entry name" value="PHD"/>
    <property type="match status" value="2"/>
</dbReference>
<evidence type="ECO:0000259" key="6">
    <source>
        <dbReference type="PROSITE" id="PS50016"/>
    </source>
</evidence>
<evidence type="ECO:0000313" key="8">
    <source>
        <dbReference type="EMBL" id="MQL76261.1"/>
    </source>
</evidence>
<dbReference type="PANTHER" id="PTHR13793:SF107">
    <property type="entry name" value="BROMODOMAIN-CONTAINING PROTEIN HOMOLOG"/>
    <property type="match status" value="1"/>
</dbReference>
<dbReference type="InterPro" id="IPR019786">
    <property type="entry name" value="Zinc_finger_PHD-type_CS"/>
</dbReference>
<evidence type="ECO:0000256" key="1">
    <source>
        <dbReference type="ARBA" id="ARBA00022723"/>
    </source>
</evidence>
<dbReference type="InterPro" id="IPR034732">
    <property type="entry name" value="EPHD"/>
</dbReference>
<protein>
    <submittedName>
        <fullName evidence="8">Uncharacterized protein</fullName>
    </submittedName>
</protein>
<dbReference type="CDD" id="cd15571">
    <property type="entry name" value="ePHD"/>
    <property type="match status" value="1"/>
</dbReference>
<dbReference type="InterPro" id="IPR001965">
    <property type="entry name" value="Znf_PHD"/>
</dbReference>
<dbReference type="GO" id="GO:0006357">
    <property type="term" value="P:regulation of transcription by RNA polymerase II"/>
    <property type="evidence" value="ECO:0007669"/>
    <property type="project" value="TreeGrafter"/>
</dbReference>
<organism evidence="8 9">
    <name type="scientific">Colocasia esculenta</name>
    <name type="common">Wild taro</name>
    <name type="synonym">Arum esculentum</name>
    <dbReference type="NCBI Taxonomy" id="4460"/>
    <lineage>
        <taxon>Eukaryota</taxon>
        <taxon>Viridiplantae</taxon>
        <taxon>Streptophyta</taxon>
        <taxon>Embryophyta</taxon>
        <taxon>Tracheophyta</taxon>
        <taxon>Spermatophyta</taxon>
        <taxon>Magnoliopsida</taxon>
        <taxon>Liliopsida</taxon>
        <taxon>Araceae</taxon>
        <taxon>Aroideae</taxon>
        <taxon>Colocasieae</taxon>
        <taxon>Colocasia</taxon>
    </lineage>
</organism>
<dbReference type="GO" id="GO:0008270">
    <property type="term" value="F:zinc ion binding"/>
    <property type="evidence" value="ECO:0007669"/>
    <property type="project" value="UniProtKB-KW"/>
</dbReference>
<dbReference type="PROSITE" id="PS51805">
    <property type="entry name" value="EPHD"/>
    <property type="match status" value="1"/>
</dbReference>
<dbReference type="Pfam" id="PF13832">
    <property type="entry name" value="zf-HC5HC2H_2"/>
    <property type="match status" value="1"/>
</dbReference>
<sequence length="805" mass="90836">NQTQTVRNQTETGRNWLTLSRPPETGRNEIETVSVSGLGDPETETSILDIHDSDSKGKGRKKGTQYKKERQNHFTKMQEDASGRSEVSSFVQQHQHSNGSLTALDNHDALVHHQQHSHVERVSSFRSRVNQDVKLCNSVKPTSDNVSMQEKSECDVGKVTTDAFDLKTAEPYSSACIHPFIQKKMIKMQNNSEADSNGQEEQCPTPDKTDSSKRNYYYHQSLNSSSANQSCRLDDSKLEQLAVARGLGIMEMSPEDEVEGEILYLQNKLLNTAVTIKHSCENLMMKVVRHLPEELDSLKKKRWDLVVVNQFLRHVKEAKKRGRKEKRHKEYQAVLAAAAAAVETSSRISSLRKETNDAHAEVDAGSMRSGTHPPVSKAKETPSKLASSKNSSEKQSEASAALCDVCGRAETMLNRIFFCGGCKVPVHLDCYRRPRNPISSWFCDVCEELQSNSRFHGHVNAYDWGKCHSEVQCGICGVGTGAFRKTVTGQWVHNFCAEWLLESTFRRGQENPVEGMESILKERVMLYCCICHQNTGICIKCSYGHCQIAFHPFCARSVGLFMSARTINGKLQHKAYCEKHGTEQRQKADVQQYGAEELTSIKQIRVELEKVRLLCERIIRREKLKRELVLCSHDILASRRDYVAFSLLVNSSFFPPGVSSESATTSINNRSYSDTVQRSDDVTVDSSVSVKRKIRLPLQSEIDRKTEDSSTSRLVLARKGTDRMAFSGKQIPHRPASVTSRCTLDGEKKLKPRKHMEIFQKEVMMTSDQASIQNRRLPKGFVYVPVDSLPKTRNIDTREPRKPDG</sequence>
<dbReference type="OrthoDB" id="20839at2759"/>